<dbReference type="InterPro" id="IPR000994">
    <property type="entry name" value="Pept_M24"/>
</dbReference>
<dbReference type="NCBIfam" id="TIGR00500">
    <property type="entry name" value="met_pdase_I"/>
    <property type="match status" value="1"/>
</dbReference>
<dbReference type="GO" id="GO:0004239">
    <property type="term" value="F:initiator methionyl aminopeptidase activity"/>
    <property type="evidence" value="ECO:0007669"/>
    <property type="project" value="UniProtKB-UniRule"/>
</dbReference>
<dbReference type="GO" id="GO:0070006">
    <property type="term" value="F:metalloaminopeptidase activity"/>
    <property type="evidence" value="ECO:0007669"/>
    <property type="project" value="UniProtKB-UniRule"/>
</dbReference>
<evidence type="ECO:0000256" key="5">
    <source>
        <dbReference type="ARBA" id="ARBA00022801"/>
    </source>
</evidence>
<dbReference type="PANTHER" id="PTHR43330">
    <property type="entry name" value="METHIONINE AMINOPEPTIDASE"/>
    <property type="match status" value="1"/>
</dbReference>
<feature type="domain" description="Peptidase M24" evidence="8">
    <location>
        <begin position="14"/>
        <end position="215"/>
    </location>
</feature>
<evidence type="ECO:0000259" key="8">
    <source>
        <dbReference type="Pfam" id="PF00557"/>
    </source>
</evidence>
<evidence type="ECO:0000313" key="9">
    <source>
        <dbReference type="EMBL" id="OGG08033.1"/>
    </source>
</evidence>
<dbReference type="HAMAP" id="MF_01974">
    <property type="entry name" value="MetAP_1"/>
    <property type="match status" value="1"/>
</dbReference>
<dbReference type="GO" id="GO:0006508">
    <property type="term" value="P:proteolysis"/>
    <property type="evidence" value="ECO:0007669"/>
    <property type="project" value="UniProtKB-KW"/>
</dbReference>
<dbReference type="PRINTS" id="PR00599">
    <property type="entry name" value="MAPEPTIDASE"/>
</dbReference>
<dbReference type="InterPro" id="IPR002467">
    <property type="entry name" value="Pept_M24A_MAP1"/>
</dbReference>
<feature type="binding site" evidence="6">
    <location>
        <position position="241"/>
    </location>
    <ligand>
        <name>a divalent metal cation</name>
        <dbReference type="ChEBI" id="CHEBI:60240"/>
        <label>1</label>
    </ligand>
</feature>
<comment type="similarity">
    <text evidence="6">Belongs to the peptidase M24A family. Methionine aminopeptidase type 1 subfamily.</text>
</comment>
<feature type="binding site" evidence="6">
    <location>
        <position position="181"/>
    </location>
    <ligand>
        <name>substrate</name>
    </ligand>
</feature>
<dbReference type="SUPFAM" id="SSF55920">
    <property type="entry name" value="Creatinase/aminopeptidase"/>
    <property type="match status" value="1"/>
</dbReference>
<feature type="binding site" evidence="6">
    <location>
        <position position="107"/>
    </location>
    <ligand>
        <name>a divalent metal cation</name>
        <dbReference type="ChEBI" id="CHEBI:60240"/>
        <label>1</label>
    </ligand>
</feature>
<comment type="cofactor">
    <cofactor evidence="6">
        <name>Co(2+)</name>
        <dbReference type="ChEBI" id="CHEBI:48828"/>
    </cofactor>
    <cofactor evidence="6">
        <name>Zn(2+)</name>
        <dbReference type="ChEBI" id="CHEBI:29105"/>
    </cofactor>
    <cofactor evidence="6">
        <name>Mn(2+)</name>
        <dbReference type="ChEBI" id="CHEBI:29035"/>
    </cofactor>
    <cofactor evidence="6">
        <name>Fe(2+)</name>
        <dbReference type="ChEBI" id="CHEBI:29033"/>
    </cofactor>
    <text evidence="6">Binds 2 divalent metal cations per subunit. Has a high-affinity and a low affinity metal-binding site. The true nature of the physiological cofactor is under debate. The enzyme is active with cobalt, zinc, manganese or divalent iron ions. Most likely, methionine aminopeptidases function as mononuclear Fe(2+)-metalloproteases under physiological conditions, and the catalytically relevant metal-binding site has been assigned to the histidine-containing high-affinity site.</text>
</comment>
<evidence type="ECO:0000256" key="2">
    <source>
        <dbReference type="ARBA" id="ARBA00022438"/>
    </source>
</evidence>
<keyword evidence="3 6" id="KW-0645">Protease</keyword>
<dbReference type="EMBL" id="MFJF01000005">
    <property type="protein sequence ID" value="OGG08033.1"/>
    <property type="molecule type" value="Genomic_DNA"/>
</dbReference>
<dbReference type="GO" id="GO:0046872">
    <property type="term" value="F:metal ion binding"/>
    <property type="evidence" value="ECO:0007669"/>
    <property type="project" value="UniProtKB-UniRule"/>
</dbReference>
<feature type="binding site" evidence="6">
    <location>
        <position position="79"/>
    </location>
    <ligand>
        <name>substrate</name>
    </ligand>
</feature>
<dbReference type="AlphaFoldDB" id="A0A1F5Z6L7"/>
<evidence type="ECO:0000313" key="10">
    <source>
        <dbReference type="Proteomes" id="UP000177354"/>
    </source>
</evidence>
<evidence type="ECO:0000256" key="4">
    <source>
        <dbReference type="ARBA" id="ARBA00022723"/>
    </source>
</evidence>
<dbReference type="GO" id="GO:0005829">
    <property type="term" value="C:cytosol"/>
    <property type="evidence" value="ECO:0007669"/>
    <property type="project" value="TreeGrafter"/>
</dbReference>
<organism evidence="9 10">
    <name type="scientific">Candidatus Gottesmanbacteria bacterium RIFCSPHIGHO2_01_FULL_40_15</name>
    <dbReference type="NCBI Taxonomy" id="1798376"/>
    <lineage>
        <taxon>Bacteria</taxon>
        <taxon>Candidatus Gottesmaniibacteriota</taxon>
    </lineage>
</organism>
<evidence type="ECO:0000256" key="6">
    <source>
        <dbReference type="HAMAP-Rule" id="MF_01974"/>
    </source>
</evidence>
<dbReference type="InterPro" id="IPR036005">
    <property type="entry name" value="Creatinase/aminopeptidase-like"/>
</dbReference>
<gene>
    <name evidence="6" type="primary">map</name>
    <name evidence="9" type="ORF">A2777_01445</name>
</gene>
<feature type="binding site" evidence="6">
    <location>
        <position position="96"/>
    </location>
    <ligand>
        <name>a divalent metal cation</name>
        <dbReference type="ChEBI" id="CHEBI:60240"/>
        <label>1</label>
    </ligand>
</feature>
<comment type="subunit">
    <text evidence="6">Monomer.</text>
</comment>
<keyword evidence="5 6" id="KW-0378">Hydrolase</keyword>
<evidence type="ECO:0000256" key="3">
    <source>
        <dbReference type="ARBA" id="ARBA00022670"/>
    </source>
</evidence>
<sequence length="260" mass="28683">MTGIELKSDKEIKIMQEGGMILNNVMTKMLSSLKIGVSMLELDNLAETEITKSGADPSFKMVPGYKWTICACVNDIVVHGIPNSYKARPGDIIGIDCGVFYRGFHTDSSWSVYLKNPSEKNAKEKENFLQIGRQALNNSLDQVKEGNYIYDISEAIQNTVESGGFNVVKSLIGHGIGRKLHEEPEIPCYVSRPRLETPEIVPGNVFAVEVIYNMGTSEVVIKRGDGWTIQTKDGKMSGLFEATVAISSHGIILLTKKYDS</sequence>
<dbReference type="Proteomes" id="UP000177354">
    <property type="component" value="Unassembled WGS sequence"/>
</dbReference>
<dbReference type="Gene3D" id="3.90.230.10">
    <property type="entry name" value="Creatinase/methionine aminopeptidase superfamily"/>
    <property type="match status" value="1"/>
</dbReference>
<proteinExistence type="inferred from homology"/>
<evidence type="ECO:0000256" key="7">
    <source>
        <dbReference type="RuleBase" id="RU003653"/>
    </source>
</evidence>
<comment type="caution">
    <text evidence="9">The sequence shown here is derived from an EMBL/GenBank/DDBJ whole genome shotgun (WGS) entry which is preliminary data.</text>
</comment>
<keyword evidence="4 6" id="KW-0479">Metal-binding</keyword>
<feature type="binding site" evidence="6">
    <location>
        <position position="107"/>
    </location>
    <ligand>
        <name>a divalent metal cation</name>
        <dbReference type="ChEBI" id="CHEBI:60240"/>
        <label>2</label>
        <note>catalytic</note>
    </ligand>
</feature>
<dbReference type="PANTHER" id="PTHR43330:SF27">
    <property type="entry name" value="METHIONINE AMINOPEPTIDASE"/>
    <property type="match status" value="1"/>
</dbReference>
<comment type="function">
    <text evidence="1 6">Removes the N-terminal methionine from nascent proteins. The N-terminal methionine is often cleaved when the second residue in the primary sequence is small and uncharged (Met-Ala-, Cys, Gly, Pro, Ser, Thr, or Val). Requires deformylation of the N(alpha)-formylated initiator methionine before it can be hydrolyzed.</text>
</comment>
<name>A0A1F5Z6L7_9BACT</name>
<dbReference type="EC" id="3.4.11.18" evidence="6 7"/>
<protein>
    <recommendedName>
        <fullName evidence="6 7">Methionine aminopeptidase</fullName>
        <shortName evidence="6">MAP</shortName>
        <shortName evidence="6">MetAP</shortName>
        <ecNumber evidence="6 7">3.4.11.18</ecNumber>
    </recommendedName>
    <alternativeName>
        <fullName evidence="6">Peptidase M</fullName>
    </alternativeName>
</protein>
<dbReference type="Pfam" id="PF00557">
    <property type="entry name" value="Peptidase_M24"/>
    <property type="match status" value="1"/>
</dbReference>
<dbReference type="InterPro" id="IPR001714">
    <property type="entry name" value="Pept_M24_MAP"/>
</dbReference>
<accession>A0A1F5Z6L7</accession>
<comment type="catalytic activity">
    <reaction evidence="6 7">
        <text>Release of N-terminal amino acids, preferentially methionine, from peptides and arylamides.</text>
        <dbReference type="EC" id="3.4.11.18"/>
    </reaction>
</comment>
<feature type="binding site" evidence="6">
    <location>
        <position position="174"/>
    </location>
    <ligand>
        <name>a divalent metal cation</name>
        <dbReference type="ChEBI" id="CHEBI:60240"/>
        <label>2</label>
        <note>catalytic</note>
    </ligand>
</feature>
<keyword evidence="2 6" id="KW-0031">Aminopeptidase</keyword>
<reference evidence="9 10" key="1">
    <citation type="journal article" date="2016" name="Nat. Commun.">
        <title>Thousands of microbial genomes shed light on interconnected biogeochemical processes in an aquifer system.</title>
        <authorList>
            <person name="Anantharaman K."/>
            <person name="Brown C.T."/>
            <person name="Hug L.A."/>
            <person name="Sharon I."/>
            <person name="Castelle C.J."/>
            <person name="Probst A.J."/>
            <person name="Thomas B.C."/>
            <person name="Singh A."/>
            <person name="Wilkins M.J."/>
            <person name="Karaoz U."/>
            <person name="Brodie E.L."/>
            <person name="Williams K.H."/>
            <person name="Hubbard S.S."/>
            <person name="Banfield J.F."/>
        </authorList>
    </citation>
    <scope>NUCLEOTIDE SEQUENCE [LARGE SCALE GENOMIC DNA]</scope>
</reference>
<evidence type="ECO:0000256" key="1">
    <source>
        <dbReference type="ARBA" id="ARBA00002521"/>
    </source>
</evidence>
<feature type="binding site" evidence="6">
    <location>
        <position position="209"/>
    </location>
    <ligand>
        <name>a divalent metal cation</name>
        <dbReference type="ChEBI" id="CHEBI:60240"/>
        <label>2</label>
        <note>catalytic</note>
    </ligand>
</feature>
<feature type="binding site" evidence="6">
    <location>
        <position position="241"/>
    </location>
    <ligand>
        <name>a divalent metal cation</name>
        <dbReference type="ChEBI" id="CHEBI:60240"/>
        <label>2</label>
        <note>catalytic</note>
    </ligand>
</feature>